<proteinExistence type="predicted"/>
<keyword evidence="1" id="KW-1185">Reference proteome</keyword>
<dbReference type="Proteomes" id="UP001652622">
    <property type="component" value="Unplaced"/>
</dbReference>
<gene>
    <name evidence="2" type="primary">CUNH21orf140</name>
</gene>
<reference evidence="2" key="1">
    <citation type="submission" date="2025-08" db="UniProtKB">
        <authorList>
            <consortium name="RefSeq"/>
        </authorList>
    </citation>
    <scope>IDENTIFICATION</scope>
    <source>
        <tissue evidence="2">Blood</tissue>
    </source>
</reference>
<evidence type="ECO:0000313" key="1">
    <source>
        <dbReference type="Proteomes" id="UP001652622"/>
    </source>
</evidence>
<organism evidence="1 2">
    <name type="scientific">Pantherophis guttatus</name>
    <name type="common">Corn snake</name>
    <name type="synonym">Elaphe guttata</name>
    <dbReference type="NCBI Taxonomy" id="94885"/>
    <lineage>
        <taxon>Eukaryota</taxon>
        <taxon>Metazoa</taxon>
        <taxon>Chordata</taxon>
        <taxon>Craniata</taxon>
        <taxon>Vertebrata</taxon>
        <taxon>Euteleostomi</taxon>
        <taxon>Lepidosauria</taxon>
        <taxon>Squamata</taxon>
        <taxon>Bifurcata</taxon>
        <taxon>Unidentata</taxon>
        <taxon>Episquamata</taxon>
        <taxon>Toxicofera</taxon>
        <taxon>Serpentes</taxon>
        <taxon>Colubroidea</taxon>
        <taxon>Colubridae</taxon>
        <taxon>Colubrinae</taxon>
        <taxon>Pantherophis</taxon>
    </lineage>
</organism>
<name>A0ABM3Z1Y4_PANGU</name>
<protein>
    <submittedName>
        <fullName evidence="2">Uncharacterized protein C21orf140 homolog isoform X1</fullName>
    </submittedName>
</protein>
<dbReference type="PANTHER" id="PTHR35969:SF1">
    <property type="entry name" value="FAMILY WITH SEQUENCE SIMILARITY 243 MEMBER A"/>
    <property type="match status" value="1"/>
</dbReference>
<evidence type="ECO:0000313" key="2">
    <source>
        <dbReference type="RefSeq" id="XP_060542381.1"/>
    </source>
</evidence>
<sequence length="254" mass="29719">MMHRVVNPLLKHIIHRSSHDTTSRKLCLQYLKNLRTLHLNDYKTIFLGETDLSESLITGDKFPYEDNLNWPVWTVVHAGNSQGWVPWRYRVYLRDDLPLGQQDDMFQEFCDFLSITYGKCAIVVKEKKRLRVKTEASNQEGDIIDPQAISHPYLLNIKHCPEIARATGHELLSVPFDYNYLHPMDAVWSSLKWFIINNRKDFSLTSLEKTYSYQCILFSDLIGKGIEKTSPTKWKVAVNKTFYVPFLPLELCLY</sequence>
<dbReference type="PANTHER" id="PTHR35969">
    <property type="entry name" value="PROTEIN FAM243A-RELATED"/>
    <property type="match status" value="1"/>
</dbReference>
<accession>A0ABM3Z1Y4</accession>
<dbReference type="RefSeq" id="XP_060542381.1">
    <property type="nucleotide sequence ID" value="XM_060686398.1"/>
</dbReference>
<dbReference type="InterPro" id="IPR037728">
    <property type="entry name" value="C21orf140-like"/>
</dbReference>
<dbReference type="GeneID" id="117677865"/>